<evidence type="ECO:0000256" key="2">
    <source>
        <dbReference type="ARBA" id="ARBA00023163"/>
    </source>
</evidence>
<keyword evidence="2" id="KW-0804">Transcription</keyword>
<dbReference type="Pfam" id="PF00170">
    <property type="entry name" value="bZIP_1"/>
    <property type="match status" value="1"/>
</dbReference>
<feature type="coiled-coil region" evidence="3">
    <location>
        <begin position="80"/>
        <end position="131"/>
    </location>
</feature>
<evidence type="ECO:0000259" key="4">
    <source>
        <dbReference type="PROSITE" id="PS50217"/>
    </source>
</evidence>
<dbReference type="OrthoDB" id="1918304at2759"/>
<dbReference type="PANTHER" id="PTHR23334:SF20">
    <property type="entry name" value="BASIC LEUCINE ZIPPER 24"/>
    <property type="match status" value="1"/>
</dbReference>
<evidence type="ECO:0000256" key="1">
    <source>
        <dbReference type="ARBA" id="ARBA00023015"/>
    </source>
</evidence>
<dbReference type="Gene3D" id="1.20.5.170">
    <property type="match status" value="1"/>
</dbReference>
<dbReference type="CDD" id="cd14686">
    <property type="entry name" value="bZIP"/>
    <property type="match status" value="1"/>
</dbReference>
<keyword evidence="3" id="KW-0175">Coiled coil</keyword>
<dbReference type="AlphaFoldDB" id="A0A7I8KSK6"/>
<dbReference type="PROSITE" id="PS50217">
    <property type="entry name" value="BZIP"/>
    <property type="match status" value="1"/>
</dbReference>
<evidence type="ECO:0000313" key="5">
    <source>
        <dbReference type="EMBL" id="CAA7400088.1"/>
    </source>
</evidence>
<accession>A0A7I8KSK6</accession>
<dbReference type="GO" id="GO:0000978">
    <property type="term" value="F:RNA polymerase II cis-regulatory region sequence-specific DNA binding"/>
    <property type="evidence" value="ECO:0007669"/>
    <property type="project" value="TreeGrafter"/>
</dbReference>
<keyword evidence="6" id="KW-1185">Reference proteome</keyword>
<proteinExistence type="predicted"/>
<dbReference type="EMBL" id="LR746270">
    <property type="protein sequence ID" value="CAA7400088.1"/>
    <property type="molecule type" value="Genomic_DNA"/>
</dbReference>
<dbReference type="SUPFAM" id="SSF57959">
    <property type="entry name" value="Leucine zipper domain"/>
    <property type="match status" value="1"/>
</dbReference>
<reference evidence="5" key="1">
    <citation type="submission" date="2020-02" db="EMBL/GenBank/DDBJ databases">
        <authorList>
            <person name="Scholz U."/>
            <person name="Mascher M."/>
            <person name="Fiebig A."/>
        </authorList>
    </citation>
    <scope>NUCLEOTIDE SEQUENCE</scope>
</reference>
<organism evidence="5 6">
    <name type="scientific">Spirodela intermedia</name>
    <name type="common">Intermediate duckweed</name>
    <dbReference type="NCBI Taxonomy" id="51605"/>
    <lineage>
        <taxon>Eukaryota</taxon>
        <taxon>Viridiplantae</taxon>
        <taxon>Streptophyta</taxon>
        <taxon>Embryophyta</taxon>
        <taxon>Tracheophyta</taxon>
        <taxon>Spermatophyta</taxon>
        <taxon>Magnoliopsida</taxon>
        <taxon>Liliopsida</taxon>
        <taxon>Araceae</taxon>
        <taxon>Lemnoideae</taxon>
        <taxon>Spirodela</taxon>
    </lineage>
</organism>
<dbReference type="InterPro" id="IPR031106">
    <property type="entry name" value="C/EBP"/>
</dbReference>
<sequence>MEGGDEDLPLEIADLLRSIRACSHTHSCSPPSSGAAGHTHTCRHTHTQVVAPAAGAPGGEAKRKQPRKLLGNREAVRKYRERKKARTAFLEEEAKKLRLLNKQLSAKLQALEDLEAEVVRLRGLLVDLRGKIDTDMGGSPFLNPCDDPGFQCNPDPNFTAWTVNMPGLEGCCRPARVDIHSDPGAHIRQNSGAEAVRPMDAVGSLVSSSSQAE</sequence>
<dbReference type="GO" id="GO:0000981">
    <property type="term" value="F:DNA-binding transcription factor activity, RNA polymerase II-specific"/>
    <property type="evidence" value="ECO:0007669"/>
    <property type="project" value="TreeGrafter"/>
</dbReference>
<dbReference type="InterPro" id="IPR004827">
    <property type="entry name" value="bZIP"/>
</dbReference>
<dbReference type="Proteomes" id="UP000663760">
    <property type="component" value="Chromosome 7"/>
</dbReference>
<dbReference type="GO" id="GO:0006351">
    <property type="term" value="P:DNA-templated transcription"/>
    <property type="evidence" value="ECO:0007669"/>
    <property type="project" value="InterPro"/>
</dbReference>
<dbReference type="PRINTS" id="PR00041">
    <property type="entry name" value="LEUZIPPRCREB"/>
</dbReference>
<keyword evidence="1" id="KW-0805">Transcription regulation</keyword>
<name>A0A7I8KSK6_SPIIN</name>
<dbReference type="PANTHER" id="PTHR23334">
    <property type="entry name" value="CCAAT/ENHANCER BINDING PROTEIN"/>
    <property type="match status" value="1"/>
</dbReference>
<evidence type="ECO:0000256" key="3">
    <source>
        <dbReference type="SAM" id="Coils"/>
    </source>
</evidence>
<protein>
    <recommendedName>
        <fullName evidence="4">BZIP domain-containing protein</fullName>
    </recommendedName>
</protein>
<evidence type="ECO:0000313" key="6">
    <source>
        <dbReference type="Proteomes" id="UP000663760"/>
    </source>
</evidence>
<dbReference type="SMART" id="SM00338">
    <property type="entry name" value="BRLZ"/>
    <property type="match status" value="1"/>
</dbReference>
<feature type="domain" description="BZIP" evidence="4">
    <location>
        <begin position="62"/>
        <end position="128"/>
    </location>
</feature>
<dbReference type="InterPro" id="IPR046347">
    <property type="entry name" value="bZIP_sf"/>
</dbReference>
<gene>
    <name evidence="5" type="ORF">SI8410_07010758</name>
</gene>